<dbReference type="InterPro" id="IPR048999">
    <property type="entry name" value="STT3-PglB_core"/>
</dbReference>
<gene>
    <name evidence="21" type="ordered locus">MSWAN_1855</name>
</gene>
<proteinExistence type="inferred from homology"/>
<evidence type="ECO:0000256" key="3">
    <source>
        <dbReference type="ARBA" id="ARBA00004651"/>
    </source>
</evidence>
<evidence type="ECO:0000256" key="1">
    <source>
        <dbReference type="ARBA" id="ARBA00001936"/>
    </source>
</evidence>
<dbReference type="Pfam" id="PF02516">
    <property type="entry name" value="STT3"/>
    <property type="match status" value="1"/>
</dbReference>
<evidence type="ECO:0000256" key="6">
    <source>
        <dbReference type="ARBA" id="ARBA00012602"/>
    </source>
</evidence>
<feature type="transmembrane region" description="Helical" evidence="18">
    <location>
        <begin position="205"/>
        <end position="222"/>
    </location>
</feature>
<keyword evidence="22" id="KW-1185">Reference proteome</keyword>
<dbReference type="Gene3D" id="3.40.50.12610">
    <property type="match status" value="1"/>
</dbReference>
<evidence type="ECO:0000256" key="5">
    <source>
        <dbReference type="ARBA" id="ARBA00010810"/>
    </source>
</evidence>
<feature type="transmembrane region" description="Helical" evidence="18">
    <location>
        <begin position="414"/>
        <end position="432"/>
    </location>
</feature>
<dbReference type="Proteomes" id="UP000009231">
    <property type="component" value="Chromosome"/>
</dbReference>
<keyword evidence="13 18" id="KW-0472">Membrane</keyword>
<evidence type="ECO:0000256" key="13">
    <source>
        <dbReference type="ARBA" id="ARBA00023136"/>
    </source>
</evidence>
<dbReference type="InterPro" id="IPR048307">
    <property type="entry name" value="STT3_N"/>
</dbReference>
<keyword evidence="8 21" id="KW-0808">Transferase</keyword>
<dbReference type="PANTHER" id="PTHR13872:SF1">
    <property type="entry name" value="DOLICHYL-DIPHOSPHOOLIGOSACCHARIDE--PROTEIN GLYCOSYLTRANSFERASE SUBUNIT STT3B"/>
    <property type="match status" value="1"/>
</dbReference>
<dbReference type="GO" id="GO:0005886">
    <property type="term" value="C:plasma membrane"/>
    <property type="evidence" value="ECO:0007669"/>
    <property type="project" value="UniProtKB-SubCell"/>
</dbReference>
<evidence type="ECO:0000259" key="20">
    <source>
        <dbReference type="Pfam" id="PF21436"/>
    </source>
</evidence>
<protein>
    <recommendedName>
        <fullName evidence="6">dolichyl-phosphooligosaccharide-protein glycotransferase</fullName>
        <ecNumber evidence="6">2.4.99.21</ecNumber>
    </recommendedName>
    <alternativeName>
        <fullName evidence="15">Oligosaccharyl transferase</fullName>
    </alternativeName>
</protein>
<evidence type="ECO:0000256" key="2">
    <source>
        <dbReference type="ARBA" id="ARBA00001946"/>
    </source>
</evidence>
<feature type="transmembrane region" description="Helical" evidence="18">
    <location>
        <begin position="333"/>
        <end position="356"/>
    </location>
</feature>
<dbReference type="OrthoDB" id="82393at2157"/>
<evidence type="ECO:0000256" key="18">
    <source>
        <dbReference type="SAM" id="Phobius"/>
    </source>
</evidence>
<evidence type="ECO:0000256" key="4">
    <source>
        <dbReference type="ARBA" id="ARBA00004922"/>
    </source>
</evidence>
<dbReference type="Pfam" id="PF21436">
    <property type="entry name" value="STT3-PglB_core"/>
    <property type="match status" value="1"/>
</dbReference>
<feature type="transmembrane region" description="Helical" evidence="18">
    <location>
        <begin position="268"/>
        <end position="290"/>
    </location>
</feature>
<feature type="compositionally biased region" description="Basic residues" evidence="17">
    <location>
        <begin position="367"/>
        <end position="388"/>
    </location>
</feature>
<evidence type="ECO:0000256" key="10">
    <source>
        <dbReference type="ARBA" id="ARBA00022723"/>
    </source>
</evidence>
<feature type="transmembrane region" description="Helical" evidence="18">
    <location>
        <begin position="173"/>
        <end position="193"/>
    </location>
</feature>
<comment type="cofactor">
    <cofactor evidence="1">
        <name>Mn(2+)</name>
        <dbReference type="ChEBI" id="CHEBI:29035"/>
    </cofactor>
</comment>
<keyword evidence="11" id="KW-0460">Magnesium</keyword>
<evidence type="ECO:0000259" key="19">
    <source>
        <dbReference type="Pfam" id="PF02516"/>
    </source>
</evidence>
<dbReference type="EC" id="2.4.99.21" evidence="6"/>
<evidence type="ECO:0000256" key="9">
    <source>
        <dbReference type="ARBA" id="ARBA00022692"/>
    </source>
</evidence>
<evidence type="ECO:0000256" key="7">
    <source>
        <dbReference type="ARBA" id="ARBA00022676"/>
    </source>
</evidence>
<dbReference type="HOGENOM" id="CLU_018380_0_0_2"/>
<name>F6D5C5_METPW</name>
<evidence type="ECO:0000256" key="17">
    <source>
        <dbReference type="SAM" id="MobiDB-lite"/>
    </source>
</evidence>
<evidence type="ECO:0000313" key="22">
    <source>
        <dbReference type="Proteomes" id="UP000009231"/>
    </source>
</evidence>
<feature type="transmembrane region" description="Helical" evidence="18">
    <location>
        <begin position="470"/>
        <end position="487"/>
    </location>
</feature>
<feature type="transmembrane region" description="Helical" evidence="18">
    <location>
        <begin position="124"/>
        <end position="144"/>
    </location>
</feature>
<dbReference type="InterPro" id="IPR003674">
    <property type="entry name" value="Oligo_trans_STT3"/>
</dbReference>
<sequence length="821" mass="90338">MSIKEFLSKYKVFIIIILLFLMVFSLRAEAGFIPGASDQMKAYYEDGNGLPYFSEMDSYYNYRMTADFIAYGHLGETKINGTDWDTLSYAPEGRSAEYSPLIVYLTAFVYKVANLFAKVPLTAVAFWMAAFIASLCVIPAYLFIRRLTNDYGGIVAALLVGLAPFYFSHTFAGFFDTDMFNILLPLLVAWFFVESVRAKEIKNRAIFAVLSAVSLLLFSMAWEGWWYIFYILIAAVVIYLPVSRYLFNIKTKPLSEYPNKKEWFLDQHEIFSLAVFLVLGSILIILVSGWSGFVGSLTGSVSITQLQSSVTAGTSYPNVFVSVGEMQVPTLDAAIAGVGGIAPVVFAILGVFLLFWQLKPKTEKKDNKPKKSGKKSSKRKNKSKRNRKAKENDGTKENENKINGPISGKDRKNYLFYGILFSLWLIIIAYALTKGQRFGEPFAIPVALSAGIFVGFVATYVKEHVANQGYRYIITALVVIIAVYSPIVSDYSVASSIVPGTDDSMVASLSWINQNTSNDTVITSWWDYGHLFTAVADRPVTFDGGSQTGARAYWVGKALLTNNETLSAGILKMLSTSGDQGYLTLENYTKDTGKSTEILNNILGVDKATAQTILTTQYGLTTDQAQNVLKYTHPDNPTPDVLITSSDMIGKALWWSYFGSWNFTSNNGTASGYSAAQANATTVNNTTVLIGSNAVVAQVNGSNITAGVINTNELQSQENTTSSSVLYNEILTELKGGNGSLVLKPHKLMVINNGNLTEQIVSNDSSFSILVIGENSTYITVAMSKELEDSMFTRLYFMGGAGLTHFNMSYAQPGVMVWKVS</sequence>
<dbReference type="AlphaFoldDB" id="F6D5C5"/>
<feature type="compositionally biased region" description="Basic and acidic residues" evidence="17">
    <location>
        <begin position="389"/>
        <end position="400"/>
    </location>
</feature>
<evidence type="ECO:0000256" key="8">
    <source>
        <dbReference type="ARBA" id="ARBA00022679"/>
    </source>
</evidence>
<dbReference type="GeneID" id="10669365"/>
<feature type="domain" description="STT3/PglB/AglB core" evidence="20">
    <location>
        <begin position="520"/>
        <end position="580"/>
    </location>
</feature>
<evidence type="ECO:0000256" key="12">
    <source>
        <dbReference type="ARBA" id="ARBA00022989"/>
    </source>
</evidence>
<dbReference type="eggNOG" id="arCOG02044">
    <property type="taxonomic scope" value="Archaea"/>
</dbReference>
<comment type="similarity">
    <text evidence="5">Belongs to the STT3 family.</text>
</comment>
<keyword evidence="14" id="KW-0464">Manganese</keyword>
<feature type="transmembrane region" description="Helical" evidence="18">
    <location>
        <begin position="12"/>
        <end position="33"/>
    </location>
</feature>
<feature type="transmembrane region" description="Helical" evidence="18">
    <location>
        <begin position="438"/>
        <end position="458"/>
    </location>
</feature>
<keyword evidence="9 18" id="KW-0812">Transmembrane</keyword>
<dbReference type="KEGG" id="mew:MSWAN_1855"/>
<feature type="transmembrane region" description="Helical" evidence="18">
    <location>
        <begin position="151"/>
        <end position="167"/>
    </location>
</feature>
<reference evidence="21 22" key="1">
    <citation type="journal article" date="2014" name="Int. J. Syst. Evol. Microbiol.">
        <title>Methanobacterium paludis sp. nov. and a novel strain of Methanobacterium lacus isolated from northern peatlands.</title>
        <authorList>
            <person name="Cadillo-Quiroz H."/>
            <person name="Brauer S.L."/>
            <person name="Goodson N."/>
            <person name="Yavitt J.B."/>
            <person name="Zinder S.H."/>
        </authorList>
    </citation>
    <scope>NUCLEOTIDE SEQUENCE [LARGE SCALE GENOMIC DNA]</scope>
    <source>
        <strain evidence="22">DSM 25820 / JCM 18151 / SWAN1</strain>
    </source>
</reference>
<evidence type="ECO:0000256" key="11">
    <source>
        <dbReference type="ARBA" id="ARBA00022842"/>
    </source>
</evidence>
<comment type="catalytic activity">
    <reaction evidence="16">
        <text>an archaeal dolichyl phosphooligosaccharide + [protein]-L-asparagine = an archaeal dolichyl phosphate + a glycoprotein with the oligosaccharide chain attached by N-beta-D-glycosyl linkage to a protein L-asparagine.</text>
        <dbReference type="EC" id="2.4.99.21"/>
    </reaction>
</comment>
<dbReference type="GO" id="GO:0004576">
    <property type="term" value="F:oligosaccharyl transferase activity"/>
    <property type="evidence" value="ECO:0007669"/>
    <property type="project" value="InterPro"/>
</dbReference>
<keyword evidence="7" id="KW-0328">Glycosyltransferase</keyword>
<dbReference type="UniPathway" id="UPA00378"/>
<comment type="pathway">
    <text evidence="4">Protein modification; protein glycosylation.</text>
</comment>
<dbReference type="STRING" id="868131.MSWAN_1855"/>
<feature type="transmembrane region" description="Helical" evidence="18">
    <location>
        <begin position="228"/>
        <end position="247"/>
    </location>
</feature>
<evidence type="ECO:0000256" key="16">
    <source>
        <dbReference type="ARBA" id="ARBA00034066"/>
    </source>
</evidence>
<dbReference type="EMBL" id="CP002772">
    <property type="protein sequence ID" value="AEG18866.1"/>
    <property type="molecule type" value="Genomic_DNA"/>
</dbReference>
<feature type="domain" description="Oligosaccharyl transferase STT3 N-terminal" evidence="19">
    <location>
        <begin position="37"/>
        <end position="482"/>
    </location>
</feature>
<keyword evidence="12 18" id="KW-1133">Transmembrane helix</keyword>
<evidence type="ECO:0000256" key="15">
    <source>
        <dbReference type="ARBA" id="ARBA00030679"/>
    </source>
</evidence>
<organism evidence="21 22">
    <name type="scientific">Methanobacterium paludis (strain DSM 25820 / JCM 18151 / SWAN1)</name>
    <dbReference type="NCBI Taxonomy" id="868131"/>
    <lineage>
        <taxon>Archaea</taxon>
        <taxon>Methanobacteriati</taxon>
        <taxon>Methanobacteriota</taxon>
        <taxon>Methanomada group</taxon>
        <taxon>Methanobacteria</taxon>
        <taxon>Methanobacteriales</taxon>
        <taxon>Methanobacteriaceae</taxon>
        <taxon>Methanobacterium</taxon>
    </lineage>
</organism>
<comment type="subcellular location">
    <subcellularLocation>
        <location evidence="3">Cell membrane</location>
        <topology evidence="3">Multi-pass membrane protein</topology>
    </subcellularLocation>
</comment>
<dbReference type="PANTHER" id="PTHR13872">
    <property type="entry name" value="DOLICHYL-DIPHOSPHOOLIGOSACCHARIDE--PROTEIN GLYCOSYLTRANSFERASE SUBUNIT"/>
    <property type="match status" value="1"/>
</dbReference>
<feature type="region of interest" description="Disordered" evidence="17">
    <location>
        <begin position="363"/>
        <end position="404"/>
    </location>
</feature>
<keyword evidence="10" id="KW-0479">Metal-binding</keyword>
<comment type="cofactor">
    <cofactor evidence="2">
        <name>Mg(2+)</name>
        <dbReference type="ChEBI" id="CHEBI:18420"/>
    </cofactor>
</comment>
<evidence type="ECO:0000313" key="21">
    <source>
        <dbReference type="EMBL" id="AEG18866.1"/>
    </source>
</evidence>
<dbReference type="RefSeq" id="WP_013826365.1">
    <property type="nucleotide sequence ID" value="NC_015574.1"/>
</dbReference>
<accession>F6D5C5</accession>
<dbReference type="GO" id="GO:0046872">
    <property type="term" value="F:metal ion binding"/>
    <property type="evidence" value="ECO:0007669"/>
    <property type="project" value="UniProtKB-KW"/>
</dbReference>
<evidence type="ECO:0000256" key="14">
    <source>
        <dbReference type="ARBA" id="ARBA00023211"/>
    </source>
</evidence>